<reference evidence="7" key="1">
    <citation type="submission" date="2022-06" db="EMBL/GenBank/DDBJ databases">
        <title>Draft genome sequences of Leminorella grimontii str. JCM5902.</title>
        <authorList>
            <person name="Wakabayashi Y."/>
            <person name="Kojima K."/>
        </authorList>
    </citation>
    <scope>NUCLEOTIDE SEQUENCE</scope>
    <source>
        <strain evidence="7">JCM 5902</strain>
    </source>
</reference>
<dbReference type="RefSeq" id="WP_027273892.1">
    <property type="nucleotide sequence ID" value="NZ_BRLH01000014.1"/>
</dbReference>
<evidence type="ECO:0000313" key="7">
    <source>
        <dbReference type="EMBL" id="GKX57326.1"/>
    </source>
</evidence>
<proteinExistence type="predicted"/>
<evidence type="ECO:0000313" key="8">
    <source>
        <dbReference type="Proteomes" id="UP001058124"/>
    </source>
</evidence>
<organism evidence="7 8">
    <name type="scientific">Leminorella grimontii</name>
    <dbReference type="NCBI Taxonomy" id="82981"/>
    <lineage>
        <taxon>Bacteria</taxon>
        <taxon>Pseudomonadati</taxon>
        <taxon>Pseudomonadota</taxon>
        <taxon>Gammaproteobacteria</taxon>
        <taxon>Enterobacterales</taxon>
        <taxon>Budviciaceae</taxon>
        <taxon>Leminorella</taxon>
    </lineage>
</organism>
<evidence type="ECO:0000256" key="4">
    <source>
        <dbReference type="ARBA" id="ARBA00022989"/>
    </source>
</evidence>
<keyword evidence="2" id="KW-1003">Cell membrane</keyword>
<dbReference type="EMBL" id="BRLH01000014">
    <property type="protein sequence ID" value="GKX57326.1"/>
    <property type="molecule type" value="Genomic_DNA"/>
</dbReference>
<evidence type="ECO:0000256" key="6">
    <source>
        <dbReference type="SAM" id="Phobius"/>
    </source>
</evidence>
<dbReference type="InterPro" id="IPR005598">
    <property type="entry name" value="ATP_synth_I"/>
</dbReference>
<dbReference type="AlphaFoldDB" id="A0AAV5N5F0"/>
<comment type="subcellular location">
    <subcellularLocation>
        <location evidence="1">Cell membrane</location>
        <topology evidence="1">Multi-pass membrane protein</topology>
    </subcellularLocation>
</comment>
<sequence length="126" mass="13830">MSVALYDTVMARRLLLVQLVVVILFSAVFCINSQKWAISALFGGMSVYLPNALFFLLTKWCRGGPQQGYLAWPFFIGEIAKIAMTIVLLVAALAVFKAEPLPVCIAYLAVLVAQIVAPIVINIFHN</sequence>
<evidence type="ECO:0000256" key="3">
    <source>
        <dbReference type="ARBA" id="ARBA00022692"/>
    </source>
</evidence>
<keyword evidence="5 6" id="KW-0472">Membrane</keyword>
<feature type="transmembrane region" description="Helical" evidence="6">
    <location>
        <begin position="105"/>
        <end position="124"/>
    </location>
</feature>
<dbReference type="GO" id="GO:0005886">
    <property type="term" value="C:plasma membrane"/>
    <property type="evidence" value="ECO:0007669"/>
    <property type="project" value="UniProtKB-SubCell"/>
</dbReference>
<dbReference type="Pfam" id="PF03899">
    <property type="entry name" value="ATP-synt_I"/>
    <property type="match status" value="1"/>
</dbReference>
<accession>A0AAV5N5F0</accession>
<keyword evidence="8" id="KW-1185">Reference proteome</keyword>
<name>A0AAV5N5F0_9GAMM</name>
<feature type="transmembrane region" description="Helical" evidence="6">
    <location>
        <begin position="40"/>
        <end position="57"/>
    </location>
</feature>
<protein>
    <submittedName>
        <fullName evidence="7">F0F1 ATP synthase subunit I</fullName>
    </submittedName>
</protein>
<evidence type="ECO:0000256" key="2">
    <source>
        <dbReference type="ARBA" id="ARBA00022475"/>
    </source>
</evidence>
<dbReference type="Proteomes" id="UP001058124">
    <property type="component" value="Unassembled WGS sequence"/>
</dbReference>
<comment type="caution">
    <text evidence="7">The sequence shown here is derived from an EMBL/GenBank/DDBJ whole genome shotgun (WGS) entry which is preliminary data.</text>
</comment>
<evidence type="ECO:0000256" key="5">
    <source>
        <dbReference type="ARBA" id="ARBA00023136"/>
    </source>
</evidence>
<evidence type="ECO:0000256" key="1">
    <source>
        <dbReference type="ARBA" id="ARBA00004651"/>
    </source>
</evidence>
<gene>
    <name evidence="7" type="ORF">SOASR030_34380</name>
</gene>
<keyword evidence="4 6" id="KW-1133">Transmembrane helix</keyword>
<keyword evidence="3 6" id="KW-0812">Transmembrane</keyword>
<feature type="transmembrane region" description="Helical" evidence="6">
    <location>
        <begin position="69"/>
        <end position="93"/>
    </location>
</feature>